<comment type="caution">
    <text evidence="1">The sequence shown here is derived from an EMBL/GenBank/DDBJ whole genome shotgun (WGS) entry which is preliminary data.</text>
</comment>
<name>A0A1J5PA16_NEOTH</name>
<dbReference type="EMBL" id="MDDC01000004">
    <property type="protein sequence ID" value="OIQ60629.1"/>
    <property type="molecule type" value="Genomic_DNA"/>
</dbReference>
<protein>
    <recommendedName>
        <fullName evidence="3">Manganese containing catalase</fullName>
    </recommendedName>
</protein>
<evidence type="ECO:0008006" key="3">
    <source>
        <dbReference type="Google" id="ProtNLM"/>
    </source>
</evidence>
<accession>A0A1J5PA16</accession>
<dbReference type="SUPFAM" id="SSF47240">
    <property type="entry name" value="Ferritin-like"/>
    <property type="match status" value="1"/>
</dbReference>
<dbReference type="InterPro" id="IPR009078">
    <property type="entry name" value="Ferritin-like_SF"/>
</dbReference>
<evidence type="ECO:0000313" key="2">
    <source>
        <dbReference type="Proteomes" id="UP000182811"/>
    </source>
</evidence>
<dbReference type="Gene3D" id="1.20.1260.10">
    <property type="match status" value="1"/>
</dbReference>
<sequence>MVAIQKTRSTYYEYLIRLSNDSGMSDTLKFLREREVVHFQRFGQTLNLVYDYLERKKYY</sequence>
<evidence type="ECO:0000313" key="1">
    <source>
        <dbReference type="EMBL" id="OIQ60629.1"/>
    </source>
</evidence>
<gene>
    <name evidence="1" type="ORF">MOTE_05930</name>
</gene>
<reference evidence="1 2" key="1">
    <citation type="submission" date="2016-08" db="EMBL/GenBank/DDBJ databases">
        <title>Genome-based comparison of Moorella thermoacetic strains.</title>
        <authorList>
            <person name="Poehlein A."/>
            <person name="Bengelsdorf F.R."/>
            <person name="Esser C."/>
            <person name="Duerre P."/>
            <person name="Daniel R."/>
        </authorList>
    </citation>
    <scope>NUCLEOTIDE SEQUENCE [LARGE SCALE GENOMIC DNA]</scope>
    <source>
        <strain evidence="1 2">DSM 21394</strain>
    </source>
</reference>
<proteinExistence type="predicted"/>
<dbReference type="Proteomes" id="UP000182811">
    <property type="component" value="Unassembled WGS sequence"/>
</dbReference>
<organism evidence="1 2">
    <name type="scientific">Neomoorella thermoacetica</name>
    <name type="common">Clostridium thermoaceticum</name>
    <dbReference type="NCBI Taxonomy" id="1525"/>
    <lineage>
        <taxon>Bacteria</taxon>
        <taxon>Bacillati</taxon>
        <taxon>Bacillota</taxon>
        <taxon>Clostridia</taxon>
        <taxon>Neomoorellales</taxon>
        <taxon>Neomoorellaceae</taxon>
        <taxon>Neomoorella</taxon>
    </lineage>
</organism>
<dbReference type="InterPro" id="IPR012347">
    <property type="entry name" value="Ferritin-like"/>
</dbReference>
<dbReference type="AlphaFoldDB" id="A0A1J5PA16"/>